<accession>A0A2V1GR94</accession>
<comment type="similarity">
    <text evidence="2">Belongs to the nucleoside triphosphate pyrophosphohydrolase family.</text>
</comment>
<dbReference type="FunFam" id="1.10.287.1080:FF:000003">
    <property type="entry name" value="Nucleoside triphosphate pyrophosphohydrolase"/>
    <property type="match status" value="1"/>
</dbReference>
<evidence type="ECO:0000259" key="5">
    <source>
        <dbReference type="Pfam" id="PF03819"/>
    </source>
</evidence>
<dbReference type="GO" id="GO:0046076">
    <property type="term" value="P:dTTP catabolic process"/>
    <property type="evidence" value="ECO:0007669"/>
    <property type="project" value="TreeGrafter"/>
</dbReference>
<dbReference type="Pfam" id="PF01503">
    <property type="entry name" value="PRA-PH"/>
    <property type="match status" value="1"/>
</dbReference>
<dbReference type="SUPFAM" id="SSF101386">
    <property type="entry name" value="all-alpha NTP pyrophosphatases"/>
    <property type="match status" value="2"/>
</dbReference>
<comment type="caution">
    <text evidence="6">The sequence shown here is derived from an EMBL/GenBank/DDBJ whole genome shotgun (WGS) entry which is preliminary data.</text>
</comment>
<gene>
    <name evidence="6" type="ORF">DC094_18855</name>
</gene>
<name>A0A2V1GR94_9GAMM</name>
<dbReference type="PANTHER" id="PTHR30522">
    <property type="entry name" value="NUCLEOSIDE TRIPHOSPHATE PYROPHOSPHOHYDROLASE"/>
    <property type="match status" value="1"/>
</dbReference>
<sequence>MADLNDLRMLMERLRGPDGCPWDAKQTWNSLTRHTIEEAYEVAQAAEDGDAEHLKEELGDLLLQVLFYSSIAQQQNLFTLDDVMTGLSEKLIRRHPHVFANAVAKDADSVSVLWDQIKHQEKNQPDQSSLLDDLPINLPGMSLAAKIQKRVSRVGFDWKNTSQVIDKLDEEVSEFKAAYSESDQSAIAEEYGDLLFTMVNLARHLKVDSEQQMRFANKKFVQRFQMLEGMLQQAGIAVENATQQEMDFYWEASKRFEIDNSNSDE</sequence>
<reference evidence="6 7" key="1">
    <citation type="submission" date="2018-04" db="EMBL/GenBank/DDBJ databases">
        <title>Thalassorhabdus spongiae gen. nov., sp. nov., isolated from a marine sponge in South-West Iceland.</title>
        <authorList>
            <person name="Knobloch S."/>
            <person name="Daussin A."/>
            <person name="Johannsson R."/>
            <person name="Marteinsson V.T."/>
        </authorList>
    </citation>
    <scope>NUCLEOTIDE SEQUENCE [LARGE SCALE GENOMIC DNA]</scope>
    <source>
        <strain evidence="6 7">Hp12</strain>
    </source>
</reference>
<evidence type="ECO:0000256" key="4">
    <source>
        <dbReference type="ARBA" id="ARBA00074799"/>
    </source>
</evidence>
<dbReference type="RefSeq" id="WP_116688679.1">
    <property type="nucleotide sequence ID" value="NZ_CAWNYD010000011.1"/>
</dbReference>
<dbReference type="Pfam" id="PF03819">
    <property type="entry name" value="MazG"/>
    <property type="match status" value="1"/>
</dbReference>
<dbReference type="InterPro" id="IPR048015">
    <property type="entry name" value="NTP-PPase_MazG-like_N"/>
</dbReference>
<dbReference type="FunFam" id="1.10.287.1080:FF:000001">
    <property type="entry name" value="Nucleoside triphosphate pyrophosphohydrolase"/>
    <property type="match status" value="1"/>
</dbReference>
<comment type="catalytic activity">
    <reaction evidence="1">
        <text>ATP + H2O = AMP + diphosphate + H(+)</text>
        <dbReference type="Rhea" id="RHEA:14245"/>
        <dbReference type="ChEBI" id="CHEBI:15377"/>
        <dbReference type="ChEBI" id="CHEBI:15378"/>
        <dbReference type="ChEBI" id="CHEBI:30616"/>
        <dbReference type="ChEBI" id="CHEBI:33019"/>
        <dbReference type="ChEBI" id="CHEBI:456215"/>
        <dbReference type="EC" id="3.6.1.8"/>
    </reaction>
</comment>
<organism evidence="6 7">
    <name type="scientific">Pelagibaculum spongiae</name>
    <dbReference type="NCBI Taxonomy" id="2080658"/>
    <lineage>
        <taxon>Bacteria</taxon>
        <taxon>Pseudomonadati</taxon>
        <taxon>Pseudomonadota</taxon>
        <taxon>Gammaproteobacteria</taxon>
        <taxon>Oceanospirillales</taxon>
        <taxon>Pelagibaculum</taxon>
    </lineage>
</organism>
<dbReference type="InterPro" id="IPR048011">
    <property type="entry name" value="NTP-PPase_MazG-like_C"/>
</dbReference>
<dbReference type="GO" id="GO:0046081">
    <property type="term" value="P:dUTP catabolic process"/>
    <property type="evidence" value="ECO:0007669"/>
    <property type="project" value="TreeGrafter"/>
</dbReference>
<feature type="domain" description="NTP pyrophosphohydrolase MazG-like" evidence="5">
    <location>
        <begin position="26"/>
        <end position="99"/>
    </location>
</feature>
<dbReference type="AlphaFoldDB" id="A0A2V1GR94"/>
<protein>
    <recommendedName>
        <fullName evidence="4">Nucleoside triphosphate pyrophosphohydrolase</fullName>
        <ecNumber evidence="3">3.6.1.8</ecNumber>
    </recommendedName>
</protein>
<dbReference type="GO" id="GO:0046052">
    <property type="term" value="P:UTP catabolic process"/>
    <property type="evidence" value="ECO:0007669"/>
    <property type="project" value="TreeGrafter"/>
</dbReference>
<dbReference type="EC" id="3.6.1.8" evidence="3"/>
<dbReference type="GO" id="GO:0047693">
    <property type="term" value="F:ATP diphosphatase activity"/>
    <property type="evidence" value="ECO:0007669"/>
    <property type="project" value="UniProtKB-EC"/>
</dbReference>
<dbReference type="Gene3D" id="1.10.287.1080">
    <property type="entry name" value="MazG-like"/>
    <property type="match status" value="2"/>
</dbReference>
<dbReference type="GO" id="GO:0006950">
    <property type="term" value="P:response to stress"/>
    <property type="evidence" value="ECO:0007669"/>
    <property type="project" value="UniProtKB-ARBA"/>
</dbReference>
<dbReference type="GO" id="GO:0006203">
    <property type="term" value="P:dGTP catabolic process"/>
    <property type="evidence" value="ECO:0007669"/>
    <property type="project" value="TreeGrafter"/>
</dbReference>
<dbReference type="InterPro" id="IPR011551">
    <property type="entry name" value="NTP_PyrPHydrolase_MazG"/>
</dbReference>
<dbReference type="InterPro" id="IPR021130">
    <property type="entry name" value="PRib-ATP_PPHydrolase-like"/>
</dbReference>
<dbReference type="GO" id="GO:0046061">
    <property type="term" value="P:dATP catabolic process"/>
    <property type="evidence" value="ECO:0007669"/>
    <property type="project" value="TreeGrafter"/>
</dbReference>
<dbReference type="CDD" id="cd11528">
    <property type="entry name" value="NTP-PPase_MazG_Nterm"/>
    <property type="match status" value="1"/>
</dbReference>
<proteinExistence type="inferred from homology"/>
<evidence type="ECO:0000313" key="7">
    <source>
        <dbReference type="Proteomes" id="UP000244906"/>
    </source>
</evidence>
<dbReference type="NCBIfam" id="NF007113">
    <property type="entry name" value="PRK09562.1"/>
    <property type="match status" value="1"/>
</dbReference>
<keyword evidence="7" id="KW-1185">Reference proteome</keyword>
<evidence type="ECO:0000313" key="6">
    <source>
        <dbReference type="EMBL" id="PVZ64924.1"/>
    </source>
</evidence>
<evidence type="ECO:0000256" key="2">
    <source>
        <dbReference type="ARBA" id="ARBA00061115"/>
    </source>
</evidence>
<dbReference type="CDD" id="cd11529">
    <property type="entry name" value="NTP-PPase_MazG_Cterm"/>
    <property type="match status" value="1"/>
</dbReference>
<dbReference type="GO" id="GO:0046047">
    <property type="term" value="P:TTP catabolic process"/>
    <property type="evidence" value="ECO:0007669"/>
    <property type="project" value="TreeGrafter"/>
</dbReference>
<dbReference type="EMBL" id="QDDL01000011">
    <property type="protein sequence ID" value="PVZ64924.1"/>
    <property type="molecule type" value="Genomic_DNA"/>
</dbReference>
<dbReference type="OrthoDB" id="9808939at2"/>
<dbReference type="NCBIfam" id="TIGR00444">
    <property type="entry name" value="mazG"/>
    <property type="match status" value="1"/>
</dbReference>
<keyword evidence="6" id="KW-0378">Hydrolase</keyword>
<dbReference type="Proteomes" id="UP000244906">
    <property type="component" value="Unassembled WGS sequence"/>
</dbReference>
<evidence type="ECO:0000256" key="3">
    <source>
        <dbReference type="ARBA" id="ARBA00066372"/>
    </source>
</evidence>
<dbReference type="InterPro" id="IPR004518">
    <property type="entry name" value="MazG-like_dom"/>
</dbReference>
<evidence type="ECO:0000256" key="1">
    <source>
        <dbReference type="ARBA" id="ARBA00052141"/>
    </source>
</evidence>
<dbReference type="PANTHER" id="PTHR30522:SF0">
    <property type="entry name" value="NUCLEOSIDE TRIPHOSPHATE PYROPHOSPHOHYDROLASE"/>
    <property type="match status" value="1"/>
</dbReference>